<evidence type="ECO:0000313" key="3">
    <source>
        <dbReference type="Proteomes" id="UP000093898"/>
    </source>
</evidence>
<evidence type="ECO:0008006" key="4">
    <source>
        <dbReference type="Google" id="ProtNLM"/>
    </source>
</evidence>
<dbReference type="Proteomes" id="UP000093898">
    <property type="component" value="Unassembled WGS sequence"/>
</dbReference>
<evidence type="ECO:0000313" key="2">
    <source>
        <dbReference type="EMBL" id="OBJ44213.1"/>
    </source>
</evidence>
<accession>A0A1A3H9C8</accession>
<evidence type="ECO:0000256" key="1">
    <source>
        <dbReference type="SAM" id="Phobius"/>
    </source>
</evidence>
<protein>
    <recommendedName>
        <fullName evidence="4">DUF2613 family protein</fullName>
    </recommendedName>
</protein>
<sequence length="70" mass="7264">MFCNEEMVCMGVQRKTRRRAGIVLAAVGLVSVGAGLGAAVAAIVIQQVTEPAAEIAVRSLPERTRTQPGG</sequence>
<gene>
    <name evidence="2" type="ORF">A5630_17075</name>
</gene>
<name>A0A1A3H9C8_MYCMU</name>
<keyword evidence="1" id="KW-1133">Transmembrane helix</keyword>
<proteinExistence type="predicted"/>
<reference evidence="3" key="1">
    <citation type="submission" date="2016-06" db="EMBL/GenBank/DDBJ databases">
        <authorList>
            <person name="Sutton G."/>
            <person name="Brinkac L."/>
            <person name="Sanka R."/>
            <person name="Adams M."/>
            <person name="Lau E."/>
            <person name="Garcia-Basteiro A."/>
            <person name="Lopez-Varela E."/>
            <person name="Palencia S."/>
        </authorList>
    </citation>
    <scope>NUCLEOTIDE SEQUENCE [LARGE SCALE GENOMIC DNA]</scope>
    <source>
        <strain evidence="3">1127319.6</strain>
    </source>
</reference>
<organism evidence="2 3">
    <name type="scientific">Mycolicibacterium mucogenicum</name>
    <name type="common">Mycobacterium mucogenicum</name>
    <dbReference type="NCBI Taxonomy" id="56689"/>
    <lineage>
        <taxon>Bacteria</taxon>
        <taxon>Bacillati</taxon>
        <taxon>Actinomycetota</taxon>
        <taxon>Actinomycetes</taxon>
        <taxon>Mycobacteriales</taxon>
        <taxon>Mycobacteriaceae</taxon>
        <taxon>Mycolicibacterium</taxon>
    </lineage>
</organism>
<dbReference type="AlphaFoldDB" id="A0A1A3H9C8"/>
<feature type="transmembrane region" description="Helical" evidence="1">
    <location>
        <begin position="21"/>
        <end position="45"/>
    </location>
</feature>
<comment type="caution">
    <text evidence="2">The sequence shown here is derived from an EMBL/GenBank/DDBJ whole genome shotgun (WGS) entry which is preliminary data.</text>
</comment>
<keyword evidence="1" id="KW-0472">Membrane</keyword>
<dbReference type="EMBL" id="LZLC01000062">
    <property type="protein sequence ID" value="OBJ44213.1"/>
    <property type="molecule type" value="Genomic_DNA"/>
</dbReference>
<keyword evidence="1" id="KW-0812">Transmembrane</keyword>